<reference evidence="1" key="1">
    <citation type="journal article" date="2015" name="BMC Genomics">
        <title>Transcriptome profiling of a Rhizobium leguminosarum bv. trifolii rosR mutant reveals the role of the transcriptional regulator RosR in motility, synthesis of cell-surface components, and other cellular processes.</title>
        <authorList>
            <person name="Rachwal K."/>
            <person name="Matczynska E."/>
            <person name="Janczarek M."/>
        </authorList>
    </citation>
    <scope>NUCLEOTIDE SEQUENCE</scope>
    <source>
        <strain evidence="1">Rt24.2</strain>
    </source>
</reference>
<protein>
    <submittedName>
        <fullName evidence="1">Uncharacterized protein</fullName>
    </submittedName>
</protein>
<dbReference type="AlphaFoldDB" id="A0A1C9I6P2"/>
<organism evidence="1">
    <name type="scientific">Rhizobium leguminosarum bv. trifolii</name>
    <dbReference type="NCBI Taxonomy" id="386"/>
    <lineage>
        <taxon>Bacteria</taxon>
        <taxon>Pseudomonadati</taxon>
        <taxon>Pseudomonadota</taxon>
        <taxon>Alphaproteobacteria</taxon>
        <taxon>Hyphomicrobiales</taxon>
        <taxon>Rhizobiaceae</taxon>
        <taxon>Rhizobium/Agrobacterium group</taxon>
        <taxon>Rhizobium</taxon>
    </lineage>
</organism>
<sequence>MVADPEQGVGIGRQVDADDIGLLIGDEVDETGILVAEAIVVLTPDMRGQQVIQRRDRLSPREFPRHLQPFGVLVEHGIDDVDEGLVAGEQAVAASQQVAFQPALAEMFAQCA</sequence>
<accession>A0A1C9I6P2</accession>
<name>A0A1C9I6P2_RHILT</name>
<dbReference type="EMBL" id="KX492167">
    <property type="protein sequence ID" value="AOO94531.1"/>
    <property type="molecule type" value="Genomic_DNA"/>
</dbReference>
<evidence type="ECO:0000313" key="1">
    <source>
        <dbReference type="EMBL" id="AOO94531.1"/>
    </source>
</evidence>
<proteinExistence type="predicted"/>
<reference evidence="1" key="2">
    <citation type="journal article" date="2016" name="Front. Microbiol.">
        <title>The Regulatory Protein RosR Affects Rhizobium leguminosarum bv. trifolii Protein Profiles, Cell Surface Properties, and Symbiosis with Clover.</title>
        <authorList>
            <person name="Rachwal K."/>
            <person name="Boguszewska A."/>
            <person name="Kopcinska J."/>
            <person name="Karas M."/>
            <person name="Tchorzewski M."/>
            <person name="Janczarek M."/>
        </authorList>
    </citation>
    <scope>NUCLEOTIDE SEQUENCE</scope>
    <source>
        <strain evidence="1">Rt24.2</strain>
    </source>
</reference>